<evidence type="ECO:0000256" key="11">
    <source>
        <dbReference type="ARBA" id="ARBA00023157"/>
    </source>
</evidence>
<dbReference type="PANTHER" id="PTHR10424:SF81">
    <property type="entry name" value="ERVV2 PROTEIN"/>
    <property type="match status" value="1"/>
</dbReference>
<keyword evidence="8 15" id="KW-1133">Transmembrane helix</keyword>
<keyword evidence="6 15" id="KW-0812">Transmembrane</keyword>
<evidence type="ECO:0000256" key="9">
    <source>
        <dbReference type="ARBA" id="ARBA00023136"/>
    </source>
</evidence>
<feature type="compositionally biased region" description="Polar residues" evidence="14">
    <location>
        <begin position="450"/>
        <end position="463"/>
    </location>
</feature>
<organism evidence="16 17">
    <name type="scientific">Sinocyclocheilus anshuiensis</name>
    <dbReference type="NCBI Taxonomy" id="1608454"/>
    <lineage>
        <taxon>Eukaryota</taxon>
        <taxon>Metazoa</taxon>
        <taxon>Chordata</taxon>
        <taxon>Craniata</taxon>
        <taxon>Vertebrata</taxon>
        <taxon>Euteleostomi</taxon>
        <taxon>Actinopterygii</taxon>
        <taxon>Neopterygii</taxon>
        <taxon>Teleostei</taxon>
        <taxon>Ostariophysi</taxon>
        <taxon>Cypriniformes</taxon>
        <taxon>Cyprinidae</taxon>
        <taxon>Cyprininae</taxon>
        <taxon>Sinocyclocheilus</taxon>
    </lineage>
</organism>
<feature type="region of interest" description="Disordered" evidence="14">
    <location>
        <begin position="448"/>
        <end position="470"/>
    </location>
</feature>
<dbReference type="PANTHER" id="PTHR10424">
    <property type="entry name" value="VIRAL ENVELOPE PROTEIN"/>
    <property type="match status" value="1"/>
</dbReference>
<evidence type="ECO:0000256" key="12">
    <source>
        <dbReference type="ARBA" id="ARBA00023180"/>
    </source>
</evidence>
<keyword evidence="10" id="KW-0564">Palmitate</keyword>
<evidence type="ECO:0000256" key="5">
    <source>
        <dbReference type="ARBA" id="ARBA00022581"/>
    </source>
</evidence>
<evidence type="ECO:0000256" key="1">
    <source>
        <dbReference type="ARBA" id="ARBA00004402"/>
    </source>
</evidence>
<evidence type="ECO:0000313" key="17">
    <source>
        <dbReference type="Proteomes" id="UP000472260"/>
    </source>
</evidence>
<feature type="transmembrane region" description="Helical" evidence="15">
    <location>
        <begin position="387"/>
        <end position="411"/>
    </location>
</feature>
<evidence type="ECO:0000256" key="14">
    <source>
        <dbReference type="SAM" id="MobiDB-lite"/>
    </source>
</evidence>
<protein>
    <submittedName>
        <fullName evidence="16">Uncharacterized protein</fullName>
    </submittedName>
</protein>
<dbReference type="Proteomes" id="UP000472260">
    <property type="component" value="Unassembled WGS sequence"/>
</dbReference>
<evidence type="ECO:0000256" key="4">
    <source>
        <dbReference type="ARBA" id="ARBA00022511"/>
    </source>
</evidence>
<evidence type="ECO:0000256" key="6">
    <source>
        <dbReference type="ARBA" id="ARBA00022692"/>
    </source>
</evidence>
<keyword evidence="11" id="KW-1015">Disulfide bond</keyword>
<dbReference type="SUPFAM" id="SSF58069">
    <property type="entry name" value="Virus ectodomain"/>
    <property type="match status" value="1"/>
</dbReference>
<feature type="transmembrane region" description="Helical" evidence="15">
    <location>
        <begin position="31"/>
        <end position="52"/>
    </location>
</feature>
<evidence type="ECO:0000256" key="15">
    <source>
        <dbReference type="SAM" id="Phobius"/>
    </source>
</evidence>
<reference evidence="16" key="1">
    <citation type="submission" date="2025-08" db="UniProtKB">
        <authorList>
            <consortium name="Ensembl"/>
        </authorList>
    </citation>
    <scope>IDENTIFICATION</scope>
</reference>
<accession>A0A671P4Q8</accession>
<evidence type="ECO:0000256" key="8">
    <source>
        <dbReference type="ARBA" id="ARBA00022989"/>
    </source>
</evidence>
<reference evidence="16" key="2">
    <citation type="submission" date="2025-09" db="UniProtKB">
        <authorList>
            <consortium name="Ensembl"/>
        </authorList>
    </citation>
    <scope>IDENTIFICATION</scope>
</reference>
<name>A0A671P4Q8_9TELE</name>
<proteinExistence type="predicted"/>
<keyword evidence="4" id="KW-1032">Host cell membrane</keyword>
<dbReference type="InterPro" id="IPR018154">
    <property type="entry name" value="TLV/ENV_coat_polyprotein"/>
</dbReference>
<evidence type="ECO:0000256" key="10">
    <source>
        <dbReference type="ARBA" id="ARBA00023139"/>
    </source>
</evidence>
<dbReference type="Ensembl" id="ENSSANT00000056991.1">
    <property type="protein sequence ID" value="ENSSANP00000053593.1"/>
    <property type="gene ID" value="ENSSANG00000026827.1"/>
</dbReference>
<keyword evidence="5" id="KW-0945">Host-virus interaction</keyword>
<keyword evidence="7" id="KW-1043">Host membrane</keyword>
<keyword evidence="12" id="KW-0325">Glycoprotein</keyword>
<dbReference type="AlphaFoldDB" id="A0A671P4Q8"/>
<keyword evidence="13" id="KW-0449">Lipoprotein</keyword>
<evidence type="ECO:0000256" key="2">
    <source>
        <dbReference type="ARBA" id="ARBA00004531"/>
    </source>
</evidence>
<evidence type="ECO:0000256" key="7">
    <source>
        <dbReference type="ARBA" id="ARBA00022870"/>
    </source>
</evidence>
<evidence type="ECO:0000256" key="3">
    <source>
        <dbReference type="ARBA" id="ARBA00004563"/>
    </source>
</evidence>
<comment type="subcellular location">
    <subcellularLocation>
        <location evidence="1">Host cell membrane</location>
        <topology evidence="1">Single-pass type I membrane protein</topology>
    </subcellularLocation>
    <subcellularLocation>
        <location evidence="2">Host endomembrane system</location>
        <topology evidence="2">Peripheral membrane protein</topology>
    </subcellularLocation>
    <subcellularLocation>
        <location evidence="3">Virion membrane</location>
        <topology evidence="3">Single-pass type I membrane protein</topology>
    </subcellularLocation>
</comment>
<keyword evidence="9 15" id="KW-0472">Membrane</keyword>
<dbReference type="Gene3D" id="1.10.287.210">
    <property type="match status" value="1"/>
</dbReference>
<evidence type="ECO:0000256" key="13">
    <source>
        <dbReference type="ARBA" id="ARBA00023288"/>
    </source>
</evidence>
<keyword evidence="17" id="KW-1185">Reference proteome</keyword>
<evidence type="ECO:0000313" key="16">
    <source>
        <dbReference type="Ensembl" id="ENSSANP00000053593.1"/>
    </source>
</evidence>
<dbReference type="Pfam" id="PF00429">
    <property type="entry name" value="TLV_coat"/>
    <property type="match status" value="1"/>
</dbReference>
<sequence length="470" mass="54585">MKCKLMKAEKKIHKELTFSCQTNRRGERISLTTYLMIITCLMHLILQAQAVANSSQTSRESTFQPSVESSSGFDLIQEEQKISRQNRHIVNDNHNIGYKKKSNSNILWEKAEENNWYKWVKYTAEEEKWGNCIVCFEARPILYIVPIPIHNCSCRIFNDEWFKKCPGLSSAMGLDVVKLEGKCFIKRGREINTFRNCTQKIAFCPYWCQFLQSTTGYREATELQCIRTRKWPIEATNEEKIRSKRFKARDEVKAGFESIFIWITQNKNTEWINYIYYNQQGFNNYTDEALSLLGDQLDATSRMTWQNRIALDYLLAKKGGVCVMFEDQCCTYIPNNTAAEGAFSEVMIKLKNLRMEVKANDGKDNQIWDWFDLRLGAWGAWLAKSGMFLGVAILIGGLLFCCVLPLLRSLVIKATVKQMKMLRCQYDEKLIVEGNQNVRCQDWPYKPDWESQTLTNDGDSSTSNEDEEEV</sequence>